<dbReference type="InterPro" id="IPR035933">
    <property type="entry name" value="MTH1880"/>
</dbReference>
<dbReference type="Pfam" id="PF05370">
    <property type="entry name" value="DUF749"/>
    <property type="match status" value="1"/>
</dbReference>
<evidence type="ECO:0000313" key="1">
    <source>
        <dbReference type="EMBL" id="HII59026.1"/>
    </source>
</evidence>
<comment type="caution">
    <text evidence="1">The sequence shown here is derived from an EMBL/GenBank/DDBJ whole genome shotgun (WGS) entry which is preliminary data.</text>
</comment>
<dbReference type="SUPFAM" id="SSF75412">
    <property type="entry name" value="Hypothetical protein MTH1880"/>
    <property type="match status" value="1"/>
</dbReference>
<evidence type="ECO:0000313" key="2">
    <source>
        <dbReference type="Proteomes" id="UP000645676"/>
    </source>
</evidence>
<dbReference type="AlphaFoldDB" id="A0A832T302"/>
<dbReference type="OMA" id="QAYFVDP"/>
<sequence length="113" mass="13335">MNDKNVEFVATLISILTVKEALNSEMENFVKVRAAIDKRELKDDDKVAIFNINSTTSYQVFFIDKDTNIEELKEEFKKMNVRINYDSEQVLKRYIERLRIQNNSKPISNNNKQ</sequence>
<reference evidence="1" key="1">
    <citation type="journal article" date="2020" name="bioRxiv">
        <title>A rank-normalized archaeal taxonomy based on genome phylogeny resolves widespread incomplete and uneven classifications.</title>
        <authorList>
            <person name="Rinke C."/>
            <person name="Chuvochina M."/>
            <person name="Mussig A.J."/>
            <person name="Chaumeil P.-A."/>
            <person name="Waite D.W."/>
            <person name="Whitman W.B."/>
            <person name="Parks D.H."/>
            <person name="Hugenholtz P."/>
        </authorList>
    </citation>
    <scope>NUCLEOTIDE SEQUENCE</scope>
    <source>
        <strain evidence="1">UBA8849</strain>
    </source>
</reference>
<gene>
    <name evidence="1" type="ORF">HA335_00355</name>
</gene>
<dbReference type="Gene3D" id="3.30.160.120">
    <property type="entry name" value="Hypothetical protein MTH1880"/>
    <property type="match status" value="1"/>
</dbReference>
<dbReference type="InterPro" id="IPR016458">
    <property type="entry name" value="UCP005648_Ca-bd"/>
</dbReference>
<dbReference type="Proteomes" id="UP000645676">
    <property type="component" value="Unassembled WGS sequence"/>
</dbReference>
<dbReference type="PIRSF" id="PIRSF005648">
    <property type="entry name" value="UCP005648_Ca-bd"/>
    <property type="match status" value="1"/>
</dbReference>
<proteinExistence type="predicted"/>
<protein>
    <submittedName>
        <fullName evidence="1">DUF749 family protein</fullName>
    </submittedName>
</protein>
<dbReference type="InterPro" id="IPR008032">
    <property type="entry name" value="DUF749"/>
</dbReference>
<dbReference type="EMBL" id="DUJR01000002">
    <property type="protein sequence ID" value="HII59026.1"/>
    <property type="molecule type" value="Genomic_DNA"/>
</dbReference>
<accession>A0A832T302</accession>
<dbReference type="RefSeq" id="WP_010870373.1">
    <property type="nucleotide sequence ID" value="NC_000909.1"/>
</dbReference>
<dbReference type="SMR" id="A0A832T302"/>
<organism evidence="1 2">
    <name type="scientific">Methanocaldococcus jannaschii</name>
    <dbReference type="NCBI Taxonomy" id="2190"/>
    <lineage>
        <taxon>Archaea</taxon>
        <taxon>Methanobacteriati</taxon>
        <taxon>Methanobacteriota</taxon>
        <taxon>Methanomada group</taxon>
        <taxon>Methanococci</taxon>
        <taxon>Methanococcales</taxon>
        <taxon>Methanocaldococcaceae</taxon>
        <taxon>Methanocaldococcus</taxon>
    </lineage>
</organism>
<name>A0A832T302_9EURY</name>